<comment type="caution">
    <text evidence="2">The sequence shown here is derived from an EMBL/GenBank/DDBJ whole genome shotgun (WGS) entry which is preliminary data.</text>
</comment>
<dbReference type="Proteomes" id="UP000887104">
    <property type="component" value="Unassembled WGS sequence"/>
</dbReference>
<keyword evidence="3" id="KW-1185">Reference proteome</keyword>
<protein>
    <submittedName>
        <fullName evidence="2">Uncharacterized protein</fullName>
    </submittedName>
</protein>
<name>A0ABQ4NZC8_9GAMM</name>
<evidence type="ECO:0000313" key="3">
    <source>
        <dbReference type="Proteomes" id="UP000887104"/>
    </source>
</evidence>
<evidence type="ECO:0000256" key="1">
    <source>
        <dbReference type="SAM" id="MobiDB-lite"/>
    </source>
</evidence>
<reference evidence="2" key="1">
    <citation type="submission" date="2021-05" db="EMBL/GenBank/DDBJ databases">
        <title>Molecular characterization for Shewanella algae harboring chromosomal blaOXA-55-like strains isolated from clinical and environment sample.</title>
        <authorList>
            <person name="Ohama Y."/>
            <person name="Aoki K."/>
            <person name="Harada S."/>
            <person name="Moriya K."/>
            <person name="Ishii Y."/>
            <person name="Tateda K."/>
        </authorList>
    </citation>
    <scope>NUCLEOTIDE SEQUENCE</scope>
    <source>
        <strain evidence="2">JCM 11563</strain>
    </source>
</reference>
<feature type="region of interest" description="Disordered" evidence="1">
    <location>
        <begin position="187"/>
        <end position="307"/>
    </location>
</feature>
<feature type="compositionally biased region" description="Polar residues" evidence="1">
    <location>
        <begin position="208"/>
        <end position="219"/>
    </location>
</feature>
<dbReference type="RefSeq" id="WP_220778411.1">
    <property type="nucleotide sequence ID" value="NZ_BPEY01000002.1"/>
</dbReference>
<feature type="compositionally biased region" description="Low complexity" evidence="1">
    <location>
        <begin position="251"/>
        <end position="263"/>
    </location>
</feature>
<proteinExistence type="predicted"/>
<dbReference type="EMBL" id="BPEY01000002">
    <property type="protein sequence ID" value="GIU40435.1"/>
    <property type="molecule type" value="Genomic_DNA"/>
</dbReference>
<sequence length="307" mass="33661">MSKRYRWIITFASLSLLFSLVVYAVPQHLSLKPFSKGNYLLKKGAYDQAAAHWHQLSILFMSNSQQLSPQQMWQSAGLAASLAAIAADKAQDPIAYQYWADSTRYLLTGGTNWSELKQQLHQRFETANTQLSVAMQVNDINAGIDASLDLELNVLQEWDDKLQLFAFSSPRIGLNRLEQSHPVMPVNNPYSAEQAEKGAGSGNRKLSGMQTTVSQQPSFTLAPKAIEQPDDSQPATTIEPPSEQVATKVDASAAGISAASQQSPMAKGNLSPSQNPTVSTIQKRQIEPIVNTPPPSPVEQELQLKEQ</sequence>
<feature type="compositionally biased region" description="Polar residues" evidence="1">
    <location>
        <begin position="270"/>
        <end position="283"/>
    </location>
</feature>
<organism evidence="2 3">
    <name type="scientific">Shewanella sairae</name>
    <dbReference type="NCBI Taxonomy" id="190310"/>
    <lineage>
        <taxon>Bacteria</taxon>
        <taxon>Pseudomonadati</taxon>
        <taxon>Pseudomonadota</taxon>
        <taxon>Gammaproteobacteria</taxon>
        <taxon>Alteromonadales</taxon>
        <taxon>Shewanellaceae</taxon>
        <taxon>Shewanella</taxon>
    </lineage>
</organism>
<evidence type="ECO:0000313" key="2">
    <source>
        <dbReference type="EMBL" id="GIU40435.1"/>
    </source>
</evidence>
<gene>
    <name evidence="2" type="ORF">TUM4438_01600</name>
</gene>
<accession>A0ABQ4NZC8</accession>